<reference evidence="1" key="1">
    <citation type="submission" date="2013-12" db="EMBL/GenBank/DDBJ databases">
        <title>The Genome Sequence of Aphanomyces astaci APO3.</title>
        <authorList>
            <consortium name="The Broad Institute Genomics Platform"/>
            <person name="Russ C."/>
            <person name="Tyler B."/>
            <person name="van West P."/>
            <person name="Dieguez-Uribeondo J."/>
            <person name="Young S.K."/>
            <person name="Zeng Q."/>
            <person name="Gargeya S."/>
            <person name="Fitzgerald M."/>
            <person name="Abouelleil A."/>
            <person name="Alvarado L."/>
            <person name="Chapman S.B."/>
            <person name="Gainer-Dewar J."/>
            <person name="Goldberg J."/>
            <person name="Griggs A."/>
            <person name="Gujja S."/>
            <person name="Hansen M."/>
            <person name="Howarth C."/>
            <person name="Imamovic A."/>
            <person name="Ireland A."/>
            <person name="Larimer J."/>
            <person name="McCowan C."/>
            <person name="Murphy C."/>
            <person name="Pearson M."/>
            <person name="Poon T.W."/>
            <person name="Priest M."/>
            <person name="Roberts A."/>
            <person name="Saif S."/>
            <person name="Shea T."/>
            <person name="Sykes S."/>
            <person name="Wortman J."/>
            <person name="Nusbaum C."/>
            <person name="Birren B."/>
        </authorList>
    </citation>
    <scope>NUCLEOTIDE SEQUENCE [LARGE SCALE GENOMIC DNA]</scope>
    <source>
        <strain evidence="1">APO3</strain>
    </source>
</reference>
<dbReference type="EMBL" id="KI913118">
    <property type="protein sequence ID" value="ETV84980.1"/>
    <property type="molecule type" value="Genomic_DNA"/>
</dbReference>
<dbReference type="AlphaFoldDB" id="W4GZ13"/>
<name>W4GZ13_APHAT</name>
<dbReference type="RefSeq" id="XP_009824998.1">
    <property type="nucleotide sequence ID" value="XM_009826696.1"/>
</dbReference>
<accession>W4GZ13</accession>
<proteinExistence type="predicted"/>
<gene>
    <name evidence="1" type="ORF">H257_02873</name>
</gene>
<evidence type="ECO:0000313" key="1">
    <source>
        <dbReference type="EMBL" id="ETV84980.1"/>
    </source>
</evidence>
<dbReference type="GeneID" id="20804869"/>
<dbReference type="VEuPathDB" id="FungiDB:H257_02873"/>
<organism evidence="1">
    <name type="scientific">Aphanomyces astaci</name>
    <name type="common">Crayfish plague agent</name>
    <dbReference type="NCBI Taxonomy" id="112090"/>
    <lineage>
        <taxon>Eukaryota</taxon>
        <taxon>Sar</taxon>
        <taxon>Stramenopiles</taxon>
        <taxon>Oomycota</taxon>
        <taxon>Saprolegniomycetes</taxon>
        <taxon>Saprolegniales</taxon>
        <taxon>Verrucalvaceae</taxon>
        <taxon>Aphanomyces</taxon>
    </lineage>
</organism>
<protein>
    <submittedName>
        <fullName evidence="1">Uncharacterized protein</fullName>
    </submittedName>
</protein>
<sequence length="158" mass="17290">MSTSLFMTVRARDSCLRLVVSLANRSMSQLERWRNGPMPTAESPRNQSCHMARQVVDGNSHASGAWRLVPSDQWKIGRGGDKCAFGGCQEDLRGAFGMEMAWVEGDDARGRRVVDGIGHIKLWDGCWLDGRGGDGGGDCFTRQCCSWSSSSMEALSVN</sequence>